<evidence type="ECO:0000313" key="2">
    <source>
        <dbReference type="Proteomes" id="UP000190102"/>
    </source>
</evidence>
<dbReference type="EMBL" id="FUWR01000006">
    <property type="protein sequence ID" value="SJZ72247.1"/>
    <property type="molecule type" value="Genomic_DNA"/>
</dbReference>
<dbReference type="RefSeq" id="WP_078789771.1">
    <property type="nucleotide sequence ID" value="NZ_FUWR01000006.1"/>
</dbReference>
<dbReference type="Gene3D" id="2.40.70.10">
    <property type="entry name" value="Acid Proteases"/>
    <property type="match status" value="1"/>
</dbReference>
<protein>
    <submittedName>
        <fullName evidence="1">Clan AA aspartic protease, TIGR02281 family</fullName>
    </submittedName>
</protein>
<keyword evidence="1" id="KW-0645">Protease</keyword>
<keyword evidence="2" id="KW-1185">Reference proteome</keyword>
<dbReference type="GO" id="GO:0008233">
    <property type="term" value="F:peptidase activity"/>
    <property type="evidence" value="ECO:0007669"/>
    <property type="project" value="UniProtKB-KW"/>
</dbReference>
<evidence type="ECO:0000313" key="1">
    <source>
        <dbReference type="EMBL" id="SJZ72247.1"/>
    </source>
</evidence>
<dbReference type="CDD" id="cd05483">
    <property type="entry name" value="retropepsin_like_bacteria"/>
    <property type="match status" value="1"/>
</dbReference>
<dbReference type="Proteomes" id="UP000190102">
    <property type="component" value="Unassembled WGS sequence"/>
</dbReference>
<proteinExistence type="predicted"/>
<gene>
    <name evidence="1" type="ORF">SAMN02745119_01459</name>
</gene>
<name>A0A1T4MZN3_9BACT</name>
<dbReference type="SUPFAM" id="SSF50630">
    <property type="entry name" value="Acid proteases"/>
    <property type="match status" value="1"/>
</dbReference>
<keyword evidence="1" id="KW-0378">Hydrolase</keyword>
<sequence>MQCLTSLRHFFHLICVVIAVIAVLKSHQVQADLFQYTDKDGTVVMVDDEGKIPSQYRKKVKNSRSSSGGDRYTGVTVRGNKVLVPVTLSFRNETIQARMLLDTGASVTTISPQLASRLGIKPEHTSRSVGRVADGSFITAYNTVVDYMQVGPKTKHSVEVAVLPMNGPAMGFDGLLGMNFLGDFRYHVNLGSQTIEWVQH</sequence>
<dbReference type="AlphaFoldDB" id="A0A1T4MZN3"/>
<dbReference type="Pfam" id="PF13650">
    <property type="entry name" value="Asp_protease_2"/>
    <property type="match status" value="1"/>
</dbReference>
<accession>A0A1T4MZN3</accession>
<organism evidence="1 2">
    <name type="scientific">Trichlorobacter thiogenes</name>
    <dbReference type="NCBI Taxonomy" id="115783"/>
    <lineage>
        <taxon>Bacteria</taxon>
        <taxon>Pseudomonadati</taxon>
        <taxon>Thermodesulfobacteriota</taxon>
        <taxon>Desulfuromonadia</taxon>
        <taxon>Geobacterales</taxon>
        <taxon>Geobacteraceae</taxon>
        <taxon>Trichlorobacter</taxon>
    </lineage>
</organism>
<dbReference type="STRING" id="115783.SAMN02745119_01459"/>
<dbReference type="GO" id="GO:0006508">
    <property type="term" value="P:proteolysis"/>
    <property type="evidence" value="ECO:0007669"/>
    <property type="project" value="UniProtKB-KW"/>
</dbReference>
<reference evidence="2" key="1">
    <citation type="submission" date="2017-02" db="EMBL/GenBank/DDBJ databases">
        <authorList>
            <person name="Varghese N."/>
            <person name="Submissions S."/>
        </authorList>
    </citation>
    <scope>NUCLEOTIDE SEQUENCE [LARGE SCALE GENOMIC DNA]</scope>
    <source>
        <strain evidence="2">ATCC BAA-34</strain>
    </source>
</reference>
<dbReference type="InterPro" id="IPR034122">
    <property type="entry name" value="Retropepsin-like_bacterial"/>
</dbReference>
<dbReference type="InterPro" id="IPR021109">
    <property type="entry name" value="Peptidase_aspartic_dom_sf"/>
</dbReference>
<dbReference type="OrthoDB" id="5394411at2"/>